<organism evidence="1 2">
    <name type="scientific">Biomphalaria pfeifferi</name>
    <name type="common">Bloodfluke planorb</name>
    <name type="synonym">Freshwater snail</name>
    <dbReference type="NCBI Taxonomy" id="112525"/>
    <lineage>
        <taxon>Eukaryota</taxon>
        <taxon>Metazoa</taxon>
        <taxon>Spiralia</taxon>
        <taxon>Lophotrochozoa</taxon>
        <taxon>Mollusca</taxon>
        <taxon>Gastropoda</taxon>
        <taxon>Heterobranchia</taxon>
        <taxon>Euthyneura</taxon>
        <taxon>Panpulmonata</taxon>
        <taxon>Hygrophila</taxon>
        <taxon>Lymnaeoidea</taxon>
        <taxon>Planorbidae</taxon>
        <taxon>Biomphalaria</taxon>
    </lineage>
</organism>
<comment type="caution">
    <text evidence="1">The sequence shown here is derived from an EMBL/GenBank/DDBJ whole genome shotgun (WGS) entry which is preliminary data.</text>
</comment>
<gene>
    <name evidence="1" type="ORF">Bpfe_023766</name>
</gene>
<evidence type="ECO:0000313" key="2">
    <source>
        <dbReference type="Proteomes" id="UP001233172"/>
    </source>
</evidence>
<dbReference type="EMBL" id="JASAOG010000160">
    <property type="protein sequence ID" value="KAK0046742.1"/>
    <property type="molecule type" value="Genomic_DNA"/>
</dbReference>
<proteinExistence type="predicted"/>
<evidence type="ECO:0000313" key="1">
    <source>
        <dbReference type="EMBL" id="KAK0046742.1"/>
    </source>
</evidence>
<reference evidence="1" key="1">
    <citation type="journal article" date="2023" name="PLoS Negl. Trop. Dis.">
        <title>A genome sequence for Biomphalaria pfeifferi, the major vector snail for the human-infecting parasite Schistosoma mansoni.</title>
        <authorList>
            <person name="Bu L."/>
            <person name="Lu L."/>
            <person name="Laidemitt M.R."/>
            <person name="Zhang S.M."/>
            <person name="Mutuku M."/>
            <person name="Mkoji G."/>
            <person name="Steinauer M."/>
            <person name="Loker E.S."/>
        </authorList>
    </citation>
    <scope>NUCLEOTIDE SEQUENCE</scope>
    <source>
        <strain evidence="1">KasaAsao</strain>
    </source>
</reference>
<dbReference type="AlphaFoldDB" id="A0AAD8F004"/>
<accession>A0AAD8F004</accession>
<name>A0AAD8F004_BIOPF</name>
<reference evidence="1" key="2">
    <citation type="submission" date="2023-04" db="EMBL/GenBank/DDBJ databases">
        <authorList>
            <person name="Bu L."/>
            <person name="Lu L."/>
            <person name="Laidemitt M.R."/>
            <person name="Zhang S.M."/>
            <person name="Mutuku M."/>
            <person name="Mkoji G."/>
            <person name="Steinauer M."/>
            <person name="Loker E.S."/>
        </authorList>
    </citation>
    <scope>NUCLEOTIDE SEQUENCE</scope>
    <source>
        <strain evidence="1">KasaAsao</strain>
        <tissue evidence="1">Whole Snail</tissue>
    </source>
</reference>
<protein>
    <submittedName>
        <fullName evidence="1">Uncharacterized protein</fullName>
    </submittedName>
</protein>
<sequence>MSKVVDKKSLEPKYKHVLDKHQEQEIQRVLRAVATELNYAKSRRVLMDAAVELNYAERRRVLKDAAMGVLRVAATGVLEAIRSGELGVIIIGVLGVLTAGPWHHGGKRRADTSAEFTARVNTHQQKFLPFIDFSLNYLPACYQHDEMRNLITSLADLTVKIEVKDVHEIREKFWKDKTHFFDEEPRSKSIILGSGKVEDVTLYSEKDGPCPCRCQKCKSVPKQKWGEIRILTSAQLLYDDKDANQFVCTLFYDNETSHIITVIGEKIVVKNIERDICIFTCVTCDLDLIACLESMLDKFEECWENAFDKYIHSVKWEDEKLIVLVSHPLGYKKHISIGKKLDCKRDAEPKGINYDVPTLPGSRGAFLLVPDFDVINKNIKVL</sequence>
<keyword evidence="2" id="KW-1185">Reference proteome</keyword>
<dbReference type="Proteomes" id="UP001233172">
    <property type="component" value="Unassembled WGS sequence"/>
</dbReference>